<organism evidence="5 6">
    <name type="scientific">Paraglaciecola psychrophila 170</name>
    <dbReference type="NCBI Taxonomy" id="1129794"/>
    <lineage>
        <taxon>Bacteria</taxon>
        <taxon>Pseudomonadati</taxon>
        <taxon>Pseudomonadota</taxon>
        <taxon>Gammaproteobacteria</taxon>
        <taxon>Alteromonadales</taxon>
        <taxon>Alteromonadaceae</taxon>
        <taxon>Paraglaciecola</taxon>
    </lineage>
</organism>
<dbReference type="SUPFAM" id="SSF56925">
    <property type="entry name" value="OMPA-like"/>
    <property type="match status" value="1"/>
</dbReference>
<gene>
    <name evidence="5" type="ORF">C427_5265</name>
</gene>
<dbReference type="STRING" id="1129794.C427_5265"/>
<dbReference type="Pfam" id="PF02412">
    <property type="entry name" value="TSP_3"/>
    <property type="match status" value="2"/>
</dbReference>
<dbReference type="Pfam" id="PF00691">
    <property type="entry name" value="OmpA"/>
    <property type="match status" value="1"/>
</dbReference>
<evidence type="ECO:0000256" key="1">
    <source>
        <dbReference type="ARBA" id="ARBA00022729"/>
    </source>
</evidence>
<dbReference type="HOGENOM" id="CLU_031536_2_0_6"/>
<evidence type="ECO:0000256" key="3">
    <source>
        <dbReference type="SAM" id="SignalP"/>
    </source>
</evidence>
<reference evidence="5 6" key="1">
    <citation type="journal article" date="2013" name="Genome Announc.">
        <title>Complete Genome Sequence of Glaciecola psychrophila Strain 170T.</title>
        <authorList>
            <person name="Yin J."/>
            <person name="Chen J."/>
            <person name="Liu G."/>
            <person name="Yu Y."/>
            <person name="Song L."/>
            <person name="Wang X."/>
            <person name="Qu X."/>
        </authorList>
    </citation>
    <scope>NUCLEOTIDE SEQUENCE [LARGE SCALE GENOMIC DNA]</scope>
    <source>
        <strain evidence="5 6">170</strain>
    </source>
</reference>
<keyword evidence="1 3" id="KW-0732">Signal</keyword>
<dbReference type="InterPro" id="IPR050330">
    <property type="entry name" value="Bact_OuterMem_StrucFunc"/>
</dbReference>
<evidence type="ECO:0000259" key="4">
    <source>
        <dbReference type="PROSITE" id="PS51123"/>
    </source>
</evidence>
<dbReference type="InterPro" id="IPR028974">
    <property type="entry name" value="TSP_type-3_rpt"/>
</dbReference>
<dbReference type="SUPFAM" id="SSF103088">
    <property type="entry name" value="OmpA-like"/>
    <property type="match status" value="1"/>
</dbReference>
<dbReference type="GO" id="GO:0007155">
    <property type="term" value="P:cell adhesion"/>
    <property type="evidence" value="ECO:0007669"/>
    <property type="project" value="InterPro"/>
</dbReference>
<dbReference type="EMBL" id="CP003837">
    <property type="protein sequence ID" value="AGH47362.1"/>
    <property type="molecule type" value="Genomic_DNA"/>
</dbReference>
<dbReference type="eggNOG" id="COG2885">
    <property type="taxonomic scope" value="Bacteria"/>
</dbReference>
<dbReference type="PATRIC" id="fig|1129794.4.peg.5248"/>
<protein>
    <recommendedName>
        <fullName evidence="4">OmpA-like domain-containing protein</fullName>
    </recommendedName>
</protein>
<keyword evidence="6" id="KW-1185">Reference proteome</keyword>
<dbReference type="SUPFAM" id="SSF103647">
    <property type="entry name" value="TSP type-3 repeat"/>
    <property type="match status" value="1"/>
</dbReference>
<dbReference type="PANTHER" id="PTHR30329">
    <property type="entry name" value="STATOR ELEMENT OF FLAGELLAR MOTOR COMPLEX"/>
    <property type="match status" value="1"/>
</dbReference>
<dbReference type="GO" id="GO:0016020">
    <property type="term" value="C:membrane"/>
    <property type="evidence" value="ECO:0007669"/>
    <property type="project" value="UniProtKB-UniRule"/>
</dbReference>
<name>K7A292_9ALTE</name>
<evidence type="ECO:0000313" key="5">
    <source>
        <dbReference type="EMBL" id="AGH47362.1"/>
    </source>
</evidence>
<dbReference type="KEGG" id="gps:C427_5265"/>
<accession>K7A292</accession>
<dbReference type="InterPro" id="IPR011250">
    <property type="entry name" value="OMP/PagP_B-barrel"/>
</dbReference>
<dbReference type="CDD" id="cd07185">
    <property type="entry name" value="OmpA_C-like"/>
    <property type="match status" value="1"/>
</dbReference>
<evidence type="ECO:0000256" key="2">
    <source>
        <dbReference type="PROSITE-ProRule" id="PRU00473"/>
    </source>
</evidence>
<feature type="chain" id="PRO_5003898840" description="OmpA-like domain-containing protein" evidence="3">
    <location>
        <begin position="25"/>
        <end position="397"/>
    </location>
</feature>
<feature type="domain" description="OmpA-like" evidence="4">
    <location>
        <begin position="273"/>
        <end position="391"/>
    </location>
</feature>
<dbReference type="OrthoDB" id="9805832at2"/>
<dbReference type="Proteomes" id="UP000011864">
    <property type="component" value="Chromosome"/>
</dbReference>
<dbReference type="InterPro" id="IPR036737">
    <property type="entry name" value="OmpA-like_sf"/>
</dbReference>
<keyword evidence="2" id="KW-0472">Membrane</keyword>
<feature type="signal peptide" evidence="3">
    <location>
        <begin position="1"/>
        <end position="24"/>
    </location>
</feature>
<sequence length="397" mass="42772">MKGRIKMKKLLILSAVAASLSVNAQTQTEDSEKWVAGFIEYYSTDKSGSGFPDYLDNGVGLGAEFGFKFSPEWATRLEVAHLNIDATPTDKSGNRVGVDALYFLPDDLMYVFGGVKITNFNDTDLMGNFGLGKHWDVGNDFKIITEVAVYQLIDGGDTHMGYKVGLAYTFGGSTVSTTSKDSDNDGVFDSIDQCANTPIGTQVDNVGCALDSDGDGVLNDVDMCPDTPAGTKVGAKGCSLILDADQDGILDEQDQCADTPMTDKVDANGCSVFTEEQVSIDIKVLFGNNSSVINNPDDAQFQEFTDFMNRYPATDTLIEGHASAPGDADYNMTVSQKRAEAVKTLLINTYGIDSVRIKAKGFGENQLLDTSNTAAANKVNRRITAKVTASKRMKVER</sequence>
<proteinExistence type="predicted"/>
<dbReference type="InterPro" id="IPR006665">
    <property type="entry name" value="OmpA-like"/>
</dbReference>
<dbReference type="PANTHER" id="PTHR30329:SF21">
    <property type="entry name" value="LIPOPROTEIN YIAD-RELATED"/>
    <property type="match status" value="1"/>
</dbReference>
<evidence type="ECO:0000313" key="6">
    <source>
        <dbReference type="Proteomes" id="UP000011864"/>
    </source>
</evidence>
<dbReference type="GO" id="GO:0005509">
    <property type="term" value="F:calcium ion binding"/>
    <property type="evidence" value="ECO:0007669"/>
    <property type="project" value="InterPro"/>
</dbReference>
<dbReference type="InterPro" id="IPR003367">
    <property type="entry name" value="Thrombospondin_3-like_rpt"/>
</dbReference>
<dbReference type="Gene3D" id="2.40.160.20">
    <property type="match status" value="1"/>
</dbReference>
<dbReference type="AlphaFoldDB" id="K7A292"/>
<dbReference type="PROSITE" id="PS51123">
    <property type="entry name" value="OMPA_2"/>
    <property type="match status" value="1"/>
</dbReference>
<dbReference type="Gene3D" id="3.30.1330.60">
    <property type="entry name" value="OmpA-like domain"/>
    <property type="match status" value="1"/>
</dbReference>